<gene>
    <name evidence="3" type="ORF">DSL72_009096</name>
</gene>
<proteinExistence type="predicted"/>
<feature type="signal peptide" evidence="2">
    <location>
        <begin position="1"/>
        <end position="18"/>
    </location>
</feature>
<reference evidence="3" key="1">
    <citation type="submission" date="2020-10" db="EMBL/GenBank/DDBJ databases">
        <title>Genome Sequence of Monilinia vaccinii-corymbosi Sheds Light on Mummy Berry Disease Infection of Blueberry and Mating Type.</title>
        <authorList>
            <person name="Yow A.G."/>
            <person name="Zhang Y."/>
            <person name="Bansal K."/>
            <person name="Eacker S.M."/>
            <person name="Sullivan S."/>
            <person name="Liachko I."/>
            <person name="Cubeta M.A."/>
            <person name="Rollins J.A."/>
            <person name="Ashrafi H."/>
        </authorList>
    </citation>
    <scope>NUCLEOTIDE SEQUENCE</scope>
    <source>
        <strain evidence="3">RL-1</strain>
    </source>
</reference>
<evidence type="ECO:0000256" key="1">
    <source>
        <dbReference type="SAM" id="MobiDB-lite"/>
    </source>
</evidence>
<dbReference type="EMBL" id="CP063412">
    <property type="protein sequence ID" value="QSZ37004.1"/>
    <property type="molecule type" value="Genomic_DNA"/>
</dbReference>
<name>A0A8A3PQ35_9HELO</name>
<dbReference type="AlphaFoldDB" id="A0A8A3PQ35"/>
<dbReference type="Proteomes" id="UP000672032">
    <property type="component" value="Chromosome 8"/>
</dbReference>
<keyword evidence="4" id="KW-1185">Reference proteome</keyword>
<accession>A0A8A3PQ35</accession>
<evidence type="ECO:0000256" key="2">
    <source>
        <dbReference type="SAM" id="SignalP"/>
    </source>
</evidence>
<feature type="region of interest" description="Disordered" evidence="1">
    <location>
        <begin position="163"/>
        <end position="372"/>
    </location>
</feature>
<sequence length="645" mass="71563">MFGFLRWLGFHVLGIGMTQYMSLLPYSACEILADVFVISCRKGKFKGNQAKISSVPQLENRSAAREHPEERRFSLGGSWHAMSSFSVMNTSHSPSELSRAMSPEIVSPAHPDRPIRPLPKRRLRERLSPDVAESIKYPPAPKTQTPLFYYPYTIRDDVAASTLVESSHPSERPQVDNVDQNYIPRRNGEDPESEDEDGYRAARLYPRQSVDNSGRSYRFVQKPDSKHPNPQAPASTASSADGYDSFENTNNKKKRKIPTPGDSNINGVHLSNDLAGMGISGPDEEEINSAGYYHAGGSASQGLSGPGRGRYGRNRNGRSPLRTLSDASGNWSNGRNPKPRQPQWPTSNDTAGIISTAIANAEKESPITPSRGQENISLLQQQASRKSTPTSTQFTFTCDSQVPAALPWPGSGTANMHQSPAARSMMTHGTQTSPNMQHPGSQAKQGFSATQQSAHTQKQNVPQTAPPKRTRRRASKEYQIAARQRRQQQEYQNMNHPPNPEDNWICEFCEYERIFGAPPVALIRQYERKDRRIRKQEAERKRLLEKAKTKGRKGKKGSKAAAKGTPHDHQSQHQSSQQGNSADQSHSQGTQSEDFPDDEYEQEYAQGHPTSPGARSSLRPGDVFPNQGRRLDGNIGRSSDGRIVT</sequence>
<feature type="compositionally biased region" description="Polar residues" evidence="1">
    <location>
        <begin position="325"/>
        <end position="335"/>
    </location>
</feature>
<protein>
    <submittedName>
        <fullName evidence="3">Uncharacterized protein</fullName>
    </submittedName>
</protein>
<dbReference type="OrthoDB" id="4174342at2759"/>
<feature type="region of interest" description="Disordered" evidence="1">
    <location>
        <begin position="544"/>
        <end position="645"/>
    </location>
</feature>
<feature type="compositionally biased region" description="Polar residues" evidence="1">
    <location>
        <begin position="427"/>
        <end position="463"/>
    </location>
</feature>
<feature type="chain" id="PRO_5032887410" evidence="2">
    <location>
        <begin position="19"/>
        <end position="645"/>
    </location>
</feature>
<keyword evidence="2" id="KW-0732">Signal</keyword>
<feature type="region of interest" description="Disordered" evidence="1">
    <location>
        <begin position="105"/>
        <end position="126"/>
    </location>
</feature>
<evidence type="ECO:0000313" key="4">
    <source>
        <dbReference type="Proteomes" id="UP000672032"/>
    </source>
</evidence>
<feature type="region of interest" description="Disordered" evidence="1">
    <location>
        <begin position="412"/>
        <end position="499"/>
    </location>
</feature>
<evidence type="ECO:0000313" key="3">
    <source>
        <dbReference type="EMBL" id="QSZ37004.1"/>
    </source>
</evidence>
<organism evidence="3 4">
    <name type="scientific">Monilinia vaccinii-corymbosi</name>
    <dbReference type="NCBI Taxonomy" id="61207"/>
    <lineage>
        <taxon>Eukaryota</taxon>
        <taxon>Fungi</taxon>
        <taxon>Dikarya</taxon>
        <taxon>Ascomycota</taxon>
        <taxon>Pezizomycotina</taxon>
        <taxon>Leotiomycetes</taxon>
        <taxon>Helotiales</taxon>
        <taxon>Sclerotiniaceae</taxon>
        <taxon>Monilinia</taxon>
    </lineage>
</organism>
<feature type="compositionally biased region" description="Basic residues" evidence="1">
    <location>
        <begin position="549"/>
        <end position="558"/>
    </location>
</feature>
<feature type="compositionally biased region" description="Polar residues" evidence="1">
    <location>
        <begin position="579"/>
        <end position="593"/>
    </location>
</feature>